<feature type="region of interest" description="Disordered" evidence="1">
    <location>
        <begin position="58"/>
        <end position="212"/>
    </location>
</feature>
<comment type="caution">
    <text evidence="2">The sequence shown here is derived from an EMBL/GenBank/DDBJ whole genome shotgun (WGS) entry which is preliminary data.</text>
</comment>
<evidence type="ECO:0000313" key="2">
    <source>
        <dbReference type="EMBL" id="KAK9084148.1"/>
    </source>
</evidence>
<dbReference type="Proteomes" id="UP001419268">
    <property type="component" value="Unassembled WGS sequence"/>
</dbReference>
<feature type="compositionally biased region" description="Basic and acidic residues" evidence="1">
    <location>
        <begin position="69"/>
        <end position="84"/>
    </location>
</feature>
<reference evidence="2 3" key="1">
    <citation type="submission" date="2024-01" db="EMBL/GenBank/DDBJ databases">
        <title>Genome assemblies of Stephania.</title>
        <authorList>
            <person name="Yang L."/>
        </authorList>
    </citation>
    <scope>NUCLEOTIDE SEQUENCE [LARGE SCALE GENOMIC DNA]</scope>
    <source>
        <strain evidence="2">JXDWG</strain>
        <tissue evidence="2">Leaf</tissue>
    </source>
</reference>
<sequence length="311" mass="34746">MKMETSDEIMIFHMISCVLKMFGSFGMRIQGFCSGAAAPNPAPKTARNLQRALRMVAQRQGHHPLRKTARGDDDARVVDRRGERTAQQQRQWRRATEPRRQRQQWTVSARQQRRAGSAAVAERLRGGAAGQRDCAVEETAARPAAGQRRQRGRRLRRRRRWRRRRGQRWRDGDDDSDAVTTTAASRGYARRLGSNGSRRGERRDGVVGPIGGVNRRMSTTRLSTGGLGLRVSCFRPAVYIAILVVLMGTEACTRVKGSGASTERILGVWKPSTGGLGLRVSVLGVVVTFWEPGERKWGIRKDLGVLSYDLV</sequence>
<accession>A0AAP0HDB1</accession>
<feature type="compositionally biased region" description="Basic residues" evidence="1">
    <location>
        <begin position="148"/>
        <end position="167"/>
    </location>
</feature>
<dbReference type="AlphaFoldDB" id="A0AAP0HDB1"/>
<keyword evidence="3" id="KW-1185">Reference proteome</keyword>
<name>A0AAP0HDB1_9MAGN</name>
<feature type="compositionally biased region" description="Low complexity" evidence="1">
    <location>
        <begin position="107"/>
        <end position="121"/>
    </location>
</feature>
<evidence type="ECO:0000256" key="1">
    <source>
        <dbReference type="SAM" id="MobiDB-lite"/>
    </source>
</evidence>
<gene>
    <name evidence="2" type="ORF">Scep_030619</name>
</gene>
<dbReference type="EMBL" id="JBBNAG010000013">
    <property type="protein sequence ID" value="KAK9084148.1"/>
    <property type="molecule type" value="Genomic_DNA"/>
</dbReference>
<proteinExistence type="predicted"/>
<organism evidence="2 3">
    <name type="scientific">Stephania cephalantha</name>
    <dbReference type="NCBI Taxonomy" id="152367"/>
    <lineage>
        <taxon>Eukaryota</taxon>
        <taxon>Viridiplantae</taxon>
        <taxon>Streptophyta</taxon>
        <taxon>Embryophyta</taxon>
        <taxon>Tracheophyta</taxon>
        <taxon>Spermatophyta</taxon>
        <taxon>Magnoliopsida</taxon>
        <taxon>Ranunculales</taxon>
        <taxon>Menispermaceae</taxon>
        <taxon>Menispermoideae</taxon>
        <taxon>Cissampelideae</taxon>
        <taxon>Stephania</taxon>
    </lineage>
</organism>
<protein>
    <submittedName>
        <fullName evidence="2">Uncharacterized protein</fullName>
    </submittedName>
</protein>
<evidence type="ECO:0000313" key="3">
    <source>
        <dbReference type="Proteomes" id="UP001419268"/>
    </source>
</evidence>